<dbReference type="PANTHER" id="PTHR38037:SF1">
    <property type="entry name" value="ATP-DEPENDENT ZINC PROTEASE DOMAIN-CONTAINING PROTEIN-RELATED"/>
    <property type="match status" value="1"/>
</dbReference>
<evidence type="ECO:0000313" key="2">
    <source>
        <dbReference type="EMBL" id="KKO08259.1"/>
    </source>
</evidence>
<comment type="caution">
    <text evidence="2">The sequence shown here is derived from an EMBL/GenBank/DDBJ whole genome shotgun (WGS) entry which is preliminary data.</text>
</comment>
<accession>A0A0F9YTW2</accession>
<protein>
    <recommendedName>
        <fullName evidence="1">Retropepsin-like aspartic endopeptidase domain-containing protein</fullName>
    </recommendedName>
</protein>
<proteinExistence type="predicted"/>
<dbReference type="Pfam" id="PF05618">
    <property type="entry name" value="Zn_protease"/>
    <property type="match status" value="1"/>
</dbReference>
<reference evidence="2" key="1">
    <citation type="journal article" date="2015" name="Nature">
        <title>Complex archaea that bridge the gap between prokaryotes and eukaryotes.</title>
        <authorList>
            <person name="Spang A."/>
            <person name="Saw J.H."/>
            <person name="Jorgensen S.L."/>
            <person name="Zaremba-Niedzwiedzka K."/>
            <person name="Martijn J."/>
            <person name="Lind A.E."/>
            <person name="van Eijk R."/>
            <person name="Schleper C."/>
            <person name="Guy L."/>
            <person name="Ettema T.J."/>
        </authorList>
    </citation>
    <scope>NUCLEOTIDE SEQUENCE</scope>
</reference>
<dbReference type="InterPro" id="IPR008503">
    <property type="entry name" value="Asp_endopeptidase"/>
</dbReference>
<dbReference type="Gene3D" id="2.40.70.10">
    <property type="entry name" value="Acid Proteases"/>
    <property type="match status" value="1"/>
</dbReference>
<dbReference type="EMBL" id="LAZR01000010">
    <property type="protein sequence ID" value="KKO08259.1"/>
    <property type="molecule type" value="Genomic_DNA"/>
</dbReference>
<dbReference type="InterPro" id="IPR021109">
    <property type="entry name" value="Peptidase_aspartic_dom_sf"/>
</dbReference>
<feature type="domain" description="Retropepsin-like aspartic endopeptidase" evidence="1">
    <location>
        <begin position="9"/>
        <end position="147"/>
    </location>
</feature>
<dbReference type="SUPFAM" id="SSF50630">
    <property type="entry name" value="Acid proteases"/>
    <property type="match status" value="1"/>
</dbReference>
<evidence type="ECO:0000259" key="1">
    <source>
        <dbReference type="Pfam" id="PF05618"/>
    </source>
</evidence>
<dbReference type="AlphaFoldDB" id="A0A0F9YTW2"/>
<sequence>MKTFDHLTVIGLREWVGLPAFGIDQIVAKIDSGAKTSSLHASNIETFERDGETWVRFDAHIGTRNKQRTQQCEAQLIELKRVKSSNGHLQERHTIRTQMVLGDKCWPVEFTLTCRKSMRYRMLMGCTAMLDGNLVINPGVRYVQEKPQTKEFA</sequence>
<organism evidence="2">
    <name type="scientific">marine sediment metagenome</name>
    <dbReference type="NCBI Taxonomy" id="412755"/>
    <lineage>
        <taxon>unclassified sequences</taxon>
        <taxon>metagenomes</taxon>
        <taxon>ecological metagenomes</taxon>
    </lineage>
</organism>
<name>A0A0F9YTW2_9ZZZZ</name>
<dbReference type="PANTHER" id="PTHR38037">
    <property type="entry name" value="ZN_PROTEASE DOMAIN-CONTAINING PROTEIN"/>
    <property type="match status" value="1"/>
</dbReference>
<gene>
    <name evidence="2" type="ORF">LCGC14_0049540</name>
</gene>